<dbReference type="Proteomes" id="UP000194450">
    <property type="component" value="Unassembled WGS sequence"/>
</dbReference>
<feature type="domain" description="Serine aminopeptidase S33" evidence="2">
    <location>
        <begin position="38"/>
        <end position="155"/>
    </location>
</feature>
<dbReference type="Gene3D" id="3.40.50.1820">
    <property type="entry name" value="alpha/beta hydrolase"/>
    <property type="match status" value="1"/>
</dbReference>
<dbReference type="GO" id="GO:0016787">
    <property type="term" value="F:hydrolase activity"/>
    <property type="evidence" value="ECO:0007669"/>
    <property type="project" value="UniProtKB-KW"/>
</dbReference>
<dbReference type="Pfam" id="PF12146">
    <property type="entry name" value="Hydrolase_4"/>
    <property type="match status" value="1"/>
</dbReference>
<reference evidence="4" key="1">
    <citation type="submission" date="2017-04" db="EMBL/GenBank/DDBJ databases">
        <authorList>
            <person name="Varghese N."/>
            <person name="Submissions S."/>
        </authorList>
    </citation>
    <scope>NUCLEOTIDE SEQUENCE [LARGE SCALE GENOMIC DNA]</scope>
</reference>
<evidence type="ECO:0000256" key="1">
    <source>
        <dbReference type="SAM" id="Phobius"/>
    </source>
</evidence>
<keyword evidence="3" id="KW-0378">Hydrolase</keyword>
<protein>
    <submittedName>
        <fullName evidence="3">Predicted alpha/beta hydrolase</fullName>
    </submittedName>
</protein>
<evidence type="ECO:0000313" key="3">
    <source>
        <dbReference type="EMBL" id="SMQ68624.1"/>
    </source>
</evidence>
<dbReference type="PIRSF" id="PIRSF037442">
    <property type="entry name" value="UCP037442_abhydr"/>
    <property type="match status" value="1"/>
</dbReference>
<dbReference type="AlphaFoldDB" id="A0A1Y6F1B6"/>
<dbReference type="SUPFAM" id="SSF53474">
    <property type="entry name" value="alpha/beta-Hydrolases"/>
    <property type="match status" value="1"/>
</dbReference>
<accession>A0A1Y6F1B6</accession>
<dbReference type="InterPro" id="IPR022742">
    <property type="entry name" value="Hydrolase_4"/>
</dbReference>
<evidence type="ECO:0000259" key="2">
    <source>
        <dbReference type="Pfam" id="PF12146"/>
    </source>
</evidence>
<gene>
    <name evidence="3" type="ORF">SAMN06297229_1655</name>
</gene>
<name>A0A1Y6F1B6_9GAMM</name>
<dbReference type="RefSeq" id="WP_198677967.1">
    <property type="nucleotide sequence ID" value="NZ_FXWH01000001.1"/>
</dbReference>
<dbReference type="InterPro" id="IPR017208">
    <property type="entry name" value="UCP037442_abhydr"/>
</dbReference>
<dbReference type="InterPro" id="IPR029058">
    <property type="entry name" value="AB_hydrolase_fold"/>
</dbReference>
<dbReference type="EMBL" id="FXWH01000001">
    <property type="protein sequence ID" value="SMQ68624.1"/>
    <property type="molecule type" value="Genomic_DNA"/>
</dbReference>
<keyword evidence="1" id="KW-0812">Transmembrane</keyword>
<sequence length="297" mass="33444">MKSTAMTSATMDTKITQCTISTPADHQVVATRYEPATPHTAIIIAPAMGVPQRYYAPVAEWLAAKGFAVLTFDYYGMGQSSVNKLSKLSINVLDWAQQDCVAILDFVHQQHPDLPIKWLAHSVGGQLFGALPNHHLVDKMVTVTTGSGYWLENAPALKRKAWFLWFFMVPVTIPMFGYFPGKKLKMVGDLPKNVMLQWRRWCLHKDYLVGVEGEPLRSQFAAVKVPITSLSVTDDELLSARNIESLHKFYRSAPLRMIRIAPEDIGVKRIGHFGFFREEFASSLWTDYLLPELTGRA</sequence>
<keyword evidence="1" id="KW-0472">Membrane</keyword>
<proteinExistence type="predicted"/>
<feature type="transmembrane region" description="Helical" evidence="1">
    <location>
        <begin position="162"/>
        <end position="179"/>
    </location>
</feature>
<organism evidence="3 4">
    <name type="scientific">Pseudidiomarina planktonica</name>
    <dbReference type="NCBI Taxonomy" id="1323738"/>
    <lineage>
        <taxon>Bacteria</taxon>
        <taxon>Pseudomonadati</taxon>
        <taxon>Pseudomonadota</taxon>
        <taxon>Gammaproteobacteria</taxon>
        <taxon>Alteromonadales</taxon>
        <taxon>Idiomarinaceae</taxon>
        <taxon>Pseudidiomarina</taxon>
    </lineage>
</organism>
<keyword evidence="4" id="KW-1185">Reference proteome</keyword>
<evidence type="ECO:0000313" key="4">
    <source>
        <dbReference type="Proteomes" id="UP000194450"/>
    </source>
</evidence>
<keyword evidence="1" id="KW-1133">Transmembrane helix</keyword>